<sequence>MLRLIFYKNYNSPSFNVNSCRPLNFFEFTLCQIVIIMNSFFYKVASPPTRFNYLKKILPIAFVFLGLGFSSDIKAQGHDGLFGNEWIDYNKQYYKIKITQDGMYRINAAVLQQFGINVGSINTNGIQLFNQGKEIPILVETSGGTLSYVQFYGQKNRGEFDVNCYNEITDHFNEEYSLYSDTAAYFLTWGNTPSSKHYTSLAANLSNIPAKEPFFMHTSKNIYTSTWNKGLAWQIDTELLTKSTFEEGEGYGSTLQRSFNLTIPTPHPSANGPNATGAFKLFAPGQYSHTFNIKSGNSVYATNSFSASFTGKFTASLPNSIIQAGGTNLALEGIANNRDEYYISYAEITYAREFNFDGNYIFPFTMAGHSNRKYIELNDVNLANASQQKFYLYDLTNSLRIQCYYNPSNNLVSTDLTPSIQEREFVLINEGNSNSYIEVLTLTPISFRNFASSNFSPTNYAIITHPSLTRNSSGANPIFNYRAYRQSPIGGSYVTAEIMIQELYDQFAYGITMHPLAIRNFAHFIKQNWINPEYIYIIGKGRIYDDIRNAPLNALVPTFGYPPSDHILMGSINSDEPVIAVGRLSAATGDQVSTYLQKIIDVEAERLAPQTLADRGWTKNILHLGGGKNSNEQNIIRSRLNGMKMIIETPSFGGNVQSFFKTSTNPIQAAQSSYLDSLINSGISMLTFFGHSSANSFDFNLDHPQNYSNYKKYPLIMALGCYGGTMFEQNPLISEDFIFEPRAGAGVFLASSSAAALEALNQFALQFYQGVGSIHYNEGASKSVKRAIGVLENSGNYSTTNQMACHYMTYHGDPAYQVSTTSDPDYYIDQSLISHSPDLVTAQMNTFNLEVDVYNIGRAIDTVFNIKIERTFPNGTTSFVSSQQVVAPYYNTKFTIPVPVGVNSLGINKFNIYIDSDNDIDERPNPAAENNNTVLQYTIAILSDAIVPIMPYEFAIVPEAPITLKASTGNVFASSQSYVLQIDTTEYFNSPLMQQTTITQVGGLIEWTPNMSYLDSTVYYWRASIDSSNAAIGYAWTGSSFIYIDGSYPGWNQSHFFQYLKDKHTNIYINEPDRKFNYINSIQEVAVTTAATPSVLHPENVALYFNGSKIDKCRCFNKNGIYVSIIEPETLNFWQNPGNSTRYGAINCDASGRTSSTFLFETNSAAGRDSLALFIANTIPNDHYVLAYTLNNAYPISWTSSLINAFKDEGAWYIDDWINNSTPISSPAWATFFKKGDTTYVHKNSVLAPSPSDILTISGLLDENWYQGFQTSTVIGPANYWGAMYWDHENLPTDEVSVNIYGLDANQNTRTLLVGPTTNLSESLTAIDPLQYPYLQLVWNTLDSINSTSPQLKYWRVTADMVPEAALRPDLFVSLDSSCIQQGREIKLDIAMENISPLDMDSMLVKFEILGSGLVQYARLDSLRTADTLHASVQFPTVNLQGANHLLLVEINPNSDQPELYHFNNIGLASFKLVQDAINPILDITFDGVHILNKDIVSGTPEIVVTLSDENQYLGLDDLEDFSLIIRHPSFPNGEMFLSPATTDMQFYPADPSRLDVENKAKIVIHPDLKSDGIYTLFVSAADRSGNNSGQLSYSVDFEVINKPSISNMLNYPNPFSTSTQFVFTLTGRELPNYMKIQILTVTGKVVREITQDELGTLRIGTNRTDYAWDGKDEYGDQLANGVYLYRVITKRDGAQYENYSNRTDYMFRQGFGKMYLMR</sequence>
<dbReference type="SUPFAM" id="SSF52129">
    <property type="entry name" value="Caspase-like"/>
    <property type="match status" value="1"/>
</dbReference>
<dbReference type="InterPro" id="IPR029030">
    <property type="entry name" value="Caspase-like_dom_sf"/>
</dbReference>
<name>A0A6S6TWR9_9BACT</name>
<protein>
    <recommendedName>
        <fullName evidence="1">Gingipain domain-containing protein</fullName>
    </recommendedName>
</protein>
<dbReference type="InterPro" id="IPR001769">
    <property type="entry name" value="Gingipain"/>
</dbReference>
<dbReference type="Gene3D" id="2.60.40.4070">
    <property type="match status" value="1"/>
</dbReference>
<dbReference type="GO" id="GO:0006508">
    <property type="term" value="P:proteolysis"/>
    <property type="evidence" value="ECO:0007669"/>
    <property type="project" value="InterPro"/>
</dbReference>
<dbReference type="Gene3D" id="3.40.50.1460">
    <property type="match status" value="1"/>
</dbReference>
<evidence type="ECO:0000259" key="1">
    <source>
        <dbReference type="Pfam" id="PF01364"/>
    </source>
</evidence>
<dbReference type="GO" id="GO:0008234">
    <property type="term" value="F:cysteine-type peptidase activity"/>
    <property type="evidence" value="ECO:0007669"/>
    <property type="project" value="InterPro"/>
</dbReference>
<accession>A0A6S6TWR9</accession>
<feature type="domain" description="Gingipain" evidence="1">
    <location>
        <begin position="460"/>
        <end position="817"/>
    </location>
</feature>
<evidence type="ECO:0000313" key="2">
    <source>
        <dbReference type="EMBL" id="CAA6820713.1"/>
    </source>
</evidence>
<dbReference type="Pfam" id="PF01364">
    <property type="entry name" value="Peptidase_C25"/>
    <property type="match status" value="1"/>
</dbReference>
<gene>
    <name evidence="2" type="ORF">HELGO_WM18107</name>
</gene>
<dbReference type="EMBL" id="CACVAQ010000289">
    <property type="protein sequence ID" value="CAA6820713.1"/>
    <property type="molecule type" value="Genomic_DNA"/>
</dbReference>
<organism evidence="2">
    <name type="scientific">uncultured Aureispira sp</name>
    <dbReference type="NCBI Taxonomy" id="1331704"/>
    <lineage>
        <taxon>Bacteria</taxon>
        <taxon>Pseudomonadati</taxon>
        <taxon>Bacteroidota</taxon>
        <taxon>Saprospiria</taxon>
        <taxon>Saprospirales</taxon>
        <taxon>Saprospiraceae</taxon>
        <taxon>Aureispira</taxon>
        <taxon>environmental samples</taxon>
    </lineage>
</organism>
<proteinExistence type="predicted"/>
<reference evidence="2" key="1">
    <citation type="submission" date="2020-01" db="EMBL/GenBank/DDBJ databases">
        <authorList>
            <person name="Meier V. D."/>
            <person name="Meier V D."/>
        </authorList>
    </citation>
    <scope>NUCLEOTIDE SEQUENCE</scope>
    <source>
        <strain evidence="2">HLG_WM_MAG_10</strain>
    </source>
</reference>